<comment type="caution">
    <text evidence="1">The sequence shown here is derived from an EMBL/GenBank/DDBJ whole genome shotgun (WGS) entry which is preliminary data.</text>
</comment>
<name>A0A7D9J159_PARCT</name>
<gene>
    <name evidence="1" type="ORF">PACLA_8A083986</name>
</gene>
<protein>
    <submittedName>
        <fullName evidence="1">Uncharacterized protein</fullName>
    </submittedName>
</protein>
<accession>A0A7D9J159</accession>
<proteinExistence type="predicted"/>
<sequence length="120" mass="13860">MDDETEGTQTIQNENAFNDQMPLYPDNYDVKRTRLKKIIFFGIVGLMVAITIIISFSRGVSKHVSYVLLGFSILCITLVECALWWLHRVGQLDSEKEWFIYFVGVCIIIESIFTDVLLFD</sequence>
<organism evidence="1 2">
    <name type="scientific">Paramuricea clavata</name>
    <name type="common">Red gorgonian</name>
    <name type="synonym">Violescent sea-whip</name>
    <dbReference type="NCBI Taxonomy" id="317549"/>
    <lineage>
        <taxon>Eukaryota</taxon>
        <taxon>Metazoa</taxon>
        <taxon>Cnidaria</taxon>
        <taxon>Anthozoa</taxon>
        <taxon>Octocorallia</taxon>
        <taxon>Malacalcyonacea</taxon>
        <taxon>Plexauridae</taxon>
        <taxon>Paramuricea</taxon>
    </lineage>
</organism>
<evidence type="ECO:0000313" key="1">
    <source>
        <dbReference type="EMBL" id="CAB4020029.1"/>
    </source>
</evidence>
<reference evidence="1" key="1">
    <citation type="submission" date="2020-04" db="EMBL/GenBank/DDBJ databases">
        <authorList>
            <person name="Alioto T."/>
            <person name="Alioto T."/>
            <person name="Gomez Garrido J."/>
        </authorList>
    </citation>
    <scope>NUCLEOTIDE SEQUENCE</scope>
    <source>
        <strain evidence="1">A484AB</strain>
    </source>
</reference>
<dbReference type="Proteomes" id="UP001152795">
    <property type="component" value="Unassembled WGS sequence"/>
</dbReference>
<dbReference type="OrthoDB" id="10032541at2759"/>
<dbReference type="AlphaFoldDB" id="A0A7D9J159"/>
<dbReference type="EMBL" id="CACRXK020010744">
    <property type="protein sequence ID" value="CAB4020029.1"/>
    <property type="molecule type" value="Genomic_DNA"/>
</dbReference>
<keyword evidence="2" id="KW-1185">Reference proteome</keyword>
<evidence type="ECO:0000313" key="2">
    <source>
        <dbReference type="Proteomes" id="UP001152795"/>
    </source>
</evidence>